<dbReference type="OrthoDB" id="9785438at2"/>
<dbReference type="InterPro" id="IPR007263">
    <property type="entry name" value="DCC1-like"/>
</dbReference>
<dbReference type="AlphaFoldDB" id="A0A3M8CV71"/>
<dbReference type="PANTHER" id="PTHR33639">
    <property type="entry name" value="THIOL-DISULFIDE OXIDOREDUCTASE DCC"/>
    <property type="match status" value="1"/>
</dbReference>
<accession>A0A3M8CV71</accession>
<dbReference type="EMBL" id="RHHQ01000028">
    <property type="protein sequence ID" value="RNB79583.1"/>
    <property type="molecule type" value="Genomic_DNA"/>
</dbReference>
<gene>
    <name evidence="1" type="ORF">EDM56_29100</name>
</gene>
<evidence type="ECO:0000313" key="2">
    <source>
        <dbReference type="Proteomes" id="UP000271031"/>
    </source>
</evidence>
<organism evidence="1 2">
    <name type="scientific">Brevibacillus fluminis</name>
    <dbReference type="NCBI Taxonomy" id="511487"/>
    <lineage>
        <taxon>Bacteria</taxon>
        <taxon>Bacillati</taxon>
        <taxon>Bacillota</taxon>
        <taxon>Bacilli</taxon>
        <taxon>Bacillales</taxon>
        <taxon>Paenibacillaceae</taxon>
        <taxon>Brevibacillus</taxon>
    </lineage>
</organism>
<evidence type="ECO:0000313" key="1">
    <source>
        <dbReference type="EMBL" id="RNB79583.1"/>
    </source>
</evidence>
<dbReference type="Pfam" id="PF04134">
    <property type="entry name" value="DCC1-like"/>
    <property type="match status" value="1"/>
</dbReference>
<proteinExistence type="predicted"/>
<dbReference type="GO" id="GO:0015035">
    <property type="term" value="F:protein-disulfide reductase activity"/>
    <property type="evidence" value="ECO:0007669"/>
    <property type="project" value="InterPro"/>
</dbReference>
<name>A0A3M8CV71_9BACL</name>
<sequence length="168" mass="19562">MYILQSNYLEKETNFVPATALYTTLESWAARGLSVVLFDGDCLFCNRWVRLIMERDKEGRFRFAPLQSPLGQSVIQHFFLPGQAPDSVLLVESSYCYSQSDAVLKICRRLGGSWRALSFLWIVPRSIRDVGYRWFEHRRHAFAGKKAADECPLLPEELRSRFLYDKEE</sequence>
<reference evidence="1 2" key="1">
    <citation type="submission" date="2018-10" db="EMBL/GenBank/DDBJ databases">
        <title>Phylogenomics of Brevibacillus.</title>
        <authorList>
            <person name="Dunlap C."/>
        </authorList>
    </citation>
    <scope>NUCLEOTIDE SEQUENCE [LARGE SCALE GENOMIC DNA]</scope>
    <source>
        <strain evidence="1 2">JCM 15716</strain>
    </source>
</reference>
<keyword evidence="2" id="KW-1185">Reference proteome</keyword>
<dbReference type="PANTHER" id="PTHR33639:SF2">
    <property type="entry name" value="DUF393 DOMAIN-CONTAINING PROTEIN"/>
    <property type="match status" value="1"/>
</dbReference>
<comment type="caution">
    <text evidence="1">The sequence shown here is derived from an EMBL/GenBank/DDBJ whole genome shotgun (WGS) entry which is preliminary data.</text>
</comment>
<dbReference type="Proteomes" id="UP000271031">
    <property type="component" value="Unassembled WGS sequence"/>
</dbReference>
<dbReference type="InterPro" id="IPR052927">
    <property type="entry name" value="DCC_oxidoreductase"/>
</dbReference>
<protein>
    <submittedName>
        <fullName evidence="1">DUF393 domain-containing protein</fullName>
    </submittedName>
</protein>